<evidence type="ECO:0000313" key="3">
    <source>
        <dbReference type="Proteomes" id="UP000280586"/>
    </source>
</evidence>
<name>A0A9N7JLT5_CLOSE</name>
<dbReference type="AlphaFoldDB" id="A0A9N7JLT5"/>
<evidence type="ECO:0000313" key="2">
    <source>
        <dbReference type="EMBL" id="USS00884.1"/>
    </source>
</evidence>
<dbReference type="EMBL" id="CP023671">
    <property type="protein sequence ID" value="AYE34295.1"/>
    <property type="molecule type" value="Genomic_DNA"/>
</dbReference>
<dbReference type="Proteomes" id="UP001055437">
    <property type="component" value="Chromosome"/>
</dbReference>
<dbReference type="RefSeq" id="WP_066673794.1">
    <property type="nucleotide sequence ID" value="NZ_CABMIZ010000002.1"/>
</dbReference>
<dbReference type="OrthoDB" id="1900924at2"/>
<dbReference type="KEGG" id="csep:CP523_07490"/>
<gene>
    <name evidence="1" type="ORF">CP523_07490</name>
    <name evidence="2" type="ORF">NH397_15830</name>
</gene>
<proteinExistence type="predicted"/>
<evidence type="ECO:0000313" key="1">
    <source>
        <dbReference type="EMBL" id="AYE34295.1"/>
    </source>
</evidence>
<organism evidence="1 3">
    <name type="scientific">Clostridium septicum</name>
    <dbReference type="NCBI Taxonomy" id="1504"/>
    <lineage>
        <taxon>Bacteria</taxon>
        <taxon>Bacillati</taxon>
        <taxon>Bacillota</taxon>
        <taxon>Clostridia</taxon>
        <taxon>Eubacteriales</taxon>
        <taxon>Clostridiaceae</taxon>
        <taxon>Clostridium</taxon>
    </lineage>
</organism>
<evidence type="ECO:0000313" key="4">
    <source>
        <dbReference type="Proteomes" id="UP001055437"/>
    </source>
</evidence>
<reference evidence="2" key="2">
    <citation type="submission" date="2022-06" db="EMBL/GenBank/DDBJ databases">
        <authorList>
            <person name="Holder M.E."/>
            <person name="Ajami N.J."/>
            <person name="Petrosino J.F."/>
        </authorList>
    </citation>
    <scope>NUCLEOTIDE SEQUENCE</scope>
    <source>
        <strain evidence="2">RMA 8861</strain>
    </source>
</reference>
<dbReference type="Proteomes" id="UP000280586">
    <property type="component" value="Chromosome"/>
</dbReference>
<protein>
    <submittedName>
        <fullName evidence="1">Uncharacterized protein</fullName>
    </submittedName>
</protein>
<reference evidence="1 3" key="1">
    <citation type="submission" date="2017-09" db="EMBL/GenBank/DDBJ databases">
        <authorList>
            <person name="Thomas P."/>
            <person name="Seyboldt C."/>
        </authorList>
    </citation>
    <scope>NUCLEOTIDE SEQUENCE [LARGE SCALE GENOMIC DNA]</scope>
    <source>
        <strain evidence="1 3">DSM 7534</strain>
    </source>
</reference>
<dbReference type="GeneID" id="303560516"/>
<dbReference type="EMBL" id="CP099799">
    <property type="protein sequence ID" value="USS00884.1"/>
    <property type="molecule type" value="Genomic_DNA"/>
</dbReference>
<sequence length="193" mass="22927">MKVKIINKDSSDFEKEFKVRRMNYDQSVVNYPNSKGINIFLNKDVKFITESDIDEFLIKYKDFLKIKLNRGISINLYKILLDTIQEQFNEKFLSLNLLKDRYKVNKRGIWDKEVLAIVNEHIPVNIIASGENFKKTGYNISVEEINKEKFFEICRFEIKKIQKEIKEKETQLSRYGQGLDCLKSRVDQVKLLE</sequence>
<accession>A0A9N7JLT5</accession>
<keyword evidence="4" id="KW-1185">Reference proteome</keyword>